<evidence type="ECO:0000313" key="6">
    <source>
        <dbReference type="Proteomes" id="UP000092247"/>
    </source>
</evidence>
<dbReference type="RefSeq" id="WP_067426182.1">
    <property type="nucleotide sequence ID" value="NZ_CBCPID010000007.1"/>
</dbReference>
<dbReference type="EMBL" id="LZEX01000044">
    <property type="protein sequence ID" value="OBU02937.1"/>
    <property type="molecule type" value="Genomic_DNA"/>
</dbReference>
<dbReference type="InterPro" id="IPR050959">
    <property type="entry name" value="MarA-like"/>
</dbReference>
<dbReference type="Pfam" id="PF06445">
    <property type="entry name" value="GyrI-like"/>
    <property type="match status" value="1"/>
</dbReference>
<dbReference type="NCBIfam" id="NF012228">
    <property type="entry name" value="RobA_TF"/>
    <property type="match status" value="1"/>
</dbReference>
<organism evidence="5 6">
    <name type="scientific">Morganella psychrotolerans</name>
    <dbReference type="NCBI Taxonomy" id="368603"/>
    <lineage>
        <taxon>Bacteria</taxon>
        <taxon>Pseudomonadati</taxon>
        <taxon>Pseudomonadota</taxon>
        <taxon>Gammaproteobacteria</taxon>
        <taxon>Enterobacterales</taxon>
        <taxon>Morganellaceae</taxon>
        <taxon>Morganella</taxon>
    </lineage>
</organism>
<dbReference type="PROSITE" id="PS01124">
    <property type="entry name" value="HTH_ARAC_FAMILY_2"/>
    <property type="match status" value="1"/>
</dbReference>
<dbReference type="Proteomes" id="UP000092247">
    <property type="component" value="Unassembled WGS sequence"/>
</dbReference>
<dbReference type="SMART" id="SM00871">
    <property type="entry name" value="AraC_E_bind"/>
    <property type="match status" value="1"/>
</dbReference>
<dbReference type="PROSITE" id="PS00041">
    <property type="entry name" value="HTH_ARAC_FAMILY_1"/>
    <property type="match status" value="1"/>
</dbReference>
<sequence length="304" mass="35479">MDQTSIIRDLLRWLDEHLDQPLSLDNVAAKAGYSKWHLQRMFKDVTGEAIGAYIRARRLSRAAIALRLTARPILDIALQYRFDSQQTFTRAFKKQFNKTPALYRRLDEWCSDGICSAILLNDAPMPEYEFVTFPPRTVIGIENNCSHRLEDWATSCTHMRQEFWLRYISAAKTIPDYVYGLYSTSRNPDKEDEQSVSYTTAVDKESAEFTTRENLSELEMPGGEYLCFTFNGIPYRGAMQEFLFTIYGQCVPRLGITRRRGYDIERYKLRKDTDVVNATDVDEADPRNHIEEFKYYIPVRHDPQ</sequence>
<dbReference type="GO" id="GO:0003700">
    <property type="term" value="F:DNA-binding transcription factor activity"/>
    <property type="evidence" value="ECO:0007669"/>
    <property type="project" value="InterPro"/>
</dbReference>
<dbReference type="InterPro" id="IPR029442">
    <property type="entry name" value="GyrI-like"/>
</dbReference>
<name>A0A1B8H1G8_9GAMM</name>
<dbReference type="InterPro" id="IPR020449">
    <property type="entry name" value="Tscrpt_reg_AraC-type_HTH"/>
</dbReference>
<dbReference type="FunFam" id="1.10.10.60:FF:000030">
    <property type="entry name" value="DNA-binding transcriptional regulator SoxS"/>
    <property type="match status" value="1"/>
</dbReference>
<evidence type="ECO:0000256" key="2">
    <source>
        <dbReference type="ARBA" id="ARBA00023125"/>
    </source>
</evidence>
<dbReference type="Gene3D" id="3.20.80.10">
    <property type="entry name" value="Regulatory factor, effector binding domain"/>
    <property type="match status" value="1"/>
</dbReference>
<dbReference type="InterPro" id="IPR010499">
    <property type="entry name" value="AraC_E-bd"/>
</dbReference>
<dbReference type="PANTHER" id="PTHR47504">
    <property type="entry name" value="RIGHT ORIGIN-BINDING PROTEIN"/>
    <property type="match status" value="1"/>
</dbReference>
<evidence type="ECO:0000256" key="3">
    <source>
        <dbReference type="ARBA" id="ARBA00023163"/>
    </source>
</evidence>
<keyword evidence="2" id="KW-0238">DNA-binding</keyword>
<dbReference type="AlphaFoldDB" id="A0A1B8H1G8"/>
<dbReference type="NCBIfam" id="NF011701">
    <property type="entry name" value="PRK15121.1"/>
    <property type="match status" value="1"/>
</dbReference>
<feature type="domain" description="HTH araC/xylS-type" evidence="4">
    <location>
        <begin position="8"/>
        <end position="106"/>
    </location>
</feature>
<keyword evidence="3" id="KW-0804">Transcription</keyword>
<dbReference type="PANTHER" id="PTHR47504:SF5">
    <property type="entry name" value="RIGHT ORIGIN-BINDING PROTEIN"/>
    <property type="match status" value="1"/>
</dbReference>
<gene>
    <name evidence="5" type="ORF">AYY17_11605</name>
</gene>
<dbReference type="GO" id="GO:0043565">
    <property type="term" value="F:sequence-specific DNA binding"/>
    <property type="evidence" value="ECO:0007669"/>
    <property type="project" value="InterPro"/>
</dbReference>
<dbReference type="Gene3D" id="1.10.10.60">
    <property type="entry name" value="Homeodomain-like"/>
    <property type="match status" value="2"/>
</dbReference>
<dbReference type="SMART" id="SM00342">
    <property type="entry name" value="HTH_ARAC"/>
    <property type="match status" value="1"/>
</dbReference>
<evidence type="ECO:0000259" key="4">
    <source>
        <dbReference type="PROSITE" id="PS01124"/>
    </source>
</evidence>
<dbReference type="InterPro" id="IPR058147">
    <property type="entry name" value="Rob"/>
</dbReference>
<dbReference type="STRING" id="368603.AYY16_15200"/>
<dbReference type="PRINTS" id="PR00032">
    <property type="entry name" value="HTHARAC"/>
</dbReference>
<reference evidence="5 6" key="1">
    <citation type="submission" date="2016-06" db="EMBL/GenBank/DDBJ databases">
        <authorList>
            <person name="Kjaerup R.B."/>
            <person name="Dalgaard T.S."/>
            <person name="Juul-Madsen H.R."/>
        </authorList>
    </citation>
    <scope>NUCLEOTIDE SEQUENCE [LARGE SCALE GENOMIC DNA]</scope>
    <source>
        <strain evidence="5 6">GCSL-Mp3</strain>
    </source>
</reference>
<evidence type="ECO:0000256" key="1">
    <source>
        <dbReference type="ARBA" id="ARBA00023015"/>
    </source>
</evidence>
<evidence type="ECO:0000313" key="5">
    <source>
        <dbReference type="EMBL" id="OBU02937.1"/>
    </source>
</evidence>
<comment type="caution">
    <text evidence="5">The sequence shown here is derived from an EMBL/GenBank/DDBJ whole genome shotgun (WGS) entry which is preliminary data.</text>
</comment>
<proteinExistence type="predicted"/>
<dbReference type="InterPro" id="IPR009057">
    <property type="entry name" value="Homeodomain-like_sf"/>
</dbReference>
<keyword evidence="1" id="KW-0805">Transcription regulation</keyword>
<dbReference type="InterPro" id="IPR011256">
    <property type="entry name" value="Reg_factor_effector_dom_sf"/>
</dbReference>
<dbReference type="InterPro" id="IPR018060">
    <property type="entry name" value="HTH_AraC"/>
</dbReference>
<dbReference type="SUPFAM" id="SSF55136">
    <property type="entry name" value="Probable bacterial effector-binding domain"/>
    <property type="match status" value="1"/>
</dbReference>
<protein>
    <submittedName>
        <fullName evidence="5">Transcriptional regulator</fullName>
    </submittedName>
</protein>
<dbReference type="InterPro" id="IPR018062">
    <property type="entry name" value="HTH_AraC-typ_CS"/>
</dbReference>
<dbReference type="Pfam" id="PF12833">
    <property type="entry name" value="HTH_18"/>
    <property type="match status" value="1"/>
</dbReference>
<dbReference type="SUPFAM" id="SSF46689">
    <property type="entry name" value="Homeodomain-like"/>
    <property type="match status" value="2"/>
</dbReference>
<accession>A0A1B8H1G8</accession>